<reference evidence="1 2" key="1">
    <citation type="submission" date="2023-08" db="EMBL/GenBank/DDBJ databases">
        <title>Black Yeasts Isolated from many extreme environments.</title>
        <authorList>
            <person name="Coleine C."/>
            <person name="Stajich J.E."/>
            <person name="Selbmann L."/>
        </authorList>
    </citation>
    <scope>NUCLEOTIDE SEQUENCE [LARGE SCALE GENOMIC DNA]</scope>
    <source>
        <strain evidence="1 2">CCFEE 6328</strain>
    </source>
</reference>
<keyword evidence="2" id="KW-1185">Reference proteome</keyword>
<accession>A0ABR0IZM7</accession>
<sequence length="119" mass="12424">MSVSHDALTIVSPPFDSELEQNGKPAQVDAVTVAGSFSTQQKAPLTDPDCVNAATPGQLEAVVPSSTVTPLTTLIVPSPELLILLMVAACRSKVLKLTTNAIDVRILAKGAKFLLDEGK</sequence>
<proteinExistence type="predicted"/>
<evidence type="ECO:0000313" key="2">
    <source>
        <dbReference type="Proteomes" id="UP001345691"/>
    </source>
</evidence>
<gene>
    <name evidence="1" type="ORF">LTR69_009799</name>
</gene>
<organism evidence="1 2">
    <name type="scientific">Exophiala sideris</name>
    <dbReference type="NCBI Taxonomy" id="1016849"/>
    <lineage>
        <taxon>Eukaryota</taxon>
        <taxon>Fungi</taxon>
        <taxon>Dikarya</taxon>
        <taxon>Ascomycota</taxon>
        <taxon>Pezizomycotina</taxon>
        <taxon>Eurotiomycetes</taxon>
        <taxon>Chaetothyriomycetidae</taxon>
        <taxon>Chaetothyriales</taxon>
        <taxon>Herpotrichiellaceae</taxon>
        <taxon>Exophiala</taxon>
    </lineage>
</organism>
<protein>
    <recommendedName>
        <fullName evidence="3">D-isomer specific 2-hydroxyacid dehydrogenase catalytic domain-containing protein</fullName>
    </recommendedName>
</protein>
<dbReference type="EMBL" id="JAVRRF010000029">
    <property type="protein sequence ID" value="KAK5052461.1"/>
    <property type="molecule type" value="Genomic_DNA"/>
</dbReference>
<comment type="caution">
    <text evidence="1">The sequence shown here is derived from an EMBL/GenBank/DDBJ whole genome shotgun (WGS) entry which is preliminary data.</text>
</comment>
<evidence type="ECO:0008006" key="3">
    <source>
        <dbReference type="Google" id="ProtNLM"/>
    </source>
</evidence>
<evidence type="ECO:0000313" key="1">
    <source>
        <dbReference type="EMBL" id="KAK5052461.1"/>
    </source>
</evidence>
<name>A0ABR0IZM7_9EURO</name>
<dbReference type="Proteomes" id="UP001345691">
    <property type="component" value="Unassembled WGS sequence"/>
</dbReference>